<feature type="domain" description="CusB-like three alpha-helical bundle" evidence="4">
    <location>
        <begin position="163"/>
        <end position="210"/>
    </location>
</feature>
<dbReference type="Gene3D" id="2.40.420.20">
    <property type="match status" value="1"/>
</dbReference>
<dbReference type="InterPro" id="IPR058790">
    <property type="entry name" value="BSH_CusB"/>
</dbReference>
<proteinExistence type="inferred from homology"/>
<evidence type="ECO:0000259" key="4">
    <source>
        <dbReference type="Pfam" id="PF25869"/>
    </source>
</evidence>
<evidence type="ECO:0000259" key="7">
    <source>
        <dbReference type="Pfam" id="PF25975"/>
    </source>
</evidence>
<comment type="similarity">
    <text evidence="1">Belongs to the membrane fusion protein (MFP) (TC 8.A.1) family.</text>
</comment>
<name>A0ABD4XY86_STUST</name>
<dbReference type="InterPro" id="IPR058649">
    <property type="entry name" value="CzcB_C"/>
</dbReference>
<dbReference type="PANTHER" id="PTHR30097:SF15">
    <property type="entry name" value="CATION EFFLUX SYSTEM PROTEIN CUSB"/>
    <property type="match status" value="1"/>
</dbReference>
<dbReference type="Gene3D" id="2.40.50.100">
    <property type="match status" value="1"/>
</dbReference>
<feature type="domain" description="Heavy metal binding" evidence="3">
    <location>
        <begin position="50"/>
        <end position="76"/>
    </location>
</feature>
<dbReference type="Proteomes" id="UP001161139">
    <property type="component" value="Unassembled WGS sequence"/>
</dbReference>
<dbReference type="InterPro" id="IPR042230">
    <property type="entry name" value="CusF_sf"/>
</dbReference>
<evidence type="ECO:0000313" key="9">
    <source>
        <dbReference type="Proteomes" id="UP001161139"/>
    </source>
</evidence>
<dbReference type="FunFam" id="2.40.30.170:FF:000010">
    <property type="entry name" value="Efflux RND transporter periplasmic adaptor subunit"/>
    <property type="match status" value="1"/>
</dbReference>
<dbReference type="Gene3D" id="2.40.50.320">
    <property type="entry name" value="Copper binding periplasmic protein CusF"/>
    <property type="match status" value="1"/>
</dbReference>
<dbReference type="PANTHER" id="PTHR30097">
    <property type="entry name" value="CATION EFFLUX SYSTEM PROTEIN CUSB"/>
    <property type="match status" value="1"/>
</dbReference>
<dbReference type="Pfam" id="PF25919">
    <property type="entry name" value="BSH_CusB"/>
    <property type="match status" value="1"/>
</dbReference>
<evidence type="ECO:0000256" key="2">
    <source>
        <dbReference type="ARBA" id="ARBA00022448"/>
    </source>
</evidence>
<comment type="caution">
    <text evidence="8">The sequence shown here is derived from an EMBL/GenBank/DDBJ whole genome shotgun (WGS) entry which is preliminary data.</text>
</comment>
<dbReference type="Pfam" id="PF19335">
    <property type="entry name" value="HMBD"/>
    <property type="match status" value="1"/>
</dbReference>
<dbReference type="NCBIfam" id="TIGR01730">
    <property type="entry name" value="RND_mfp"/>
    <property type="match status" value="1"/>
</dbReference>
<dbReference type="Pfam" id="PF11604">
    <property type="entry name" value="CusF_Ec"/>
    <property type="match status" value="1"/>
</dbReference>
<organism evidence="8 9">
    <name type="scientific">Stutzerimonas stutzeri</name>
    <name type="common">Pseudomonas stutzeri</name>
    <dbReference type="NCBI Taxonomy" id="316"/>
    <lineage>
        <taxon>Bacteria</taxon>
        <taxon>Pseudomonadati</taxon>
        <taxon>Pseudomonadota</taxon>
        <taxon>Gammaproteobacteria</taxon>
        <taxon>Pseudomonadales</taxon>
        <taxon>Pseudomonadaceae</taxon>
        <taxon>Stutzerimonas</taxon>
    </lineage>
</organism>
<dbReference type="Gene3D" id="6.10.140.730">
    <property type="match status" value="1"/>
</dbReference>
<dbReference type="AlphaFoldDB" id="A0ABD4XY86"/>
<dbReference type="InterPro" id="IPR045800">
    <property type="entry name" value="HMBD"/>
</dbReference>
<dbReference type="Pfam" id="PF25954">
    <property type="entry name" value="Beta-barrel_RND_2"/>
    <property type="match status" value="1"/>
</dbReference>
<protein>
    <submittedName>
        <fullName evidence="8">Efflux RND transporter periplasmic adaptor subunit</fullName>
    </submittedName>
</protein>
<evidence type="ECO:0000313" key="8">
    <source>
        <dbReference type="EMBL" id="MDH0687794.1"/>
    </source>
</evidence>
<dbReference type="InterPro" id="IPR051909">
    <property type="entry name" value="MFP_Cation_Efflux"/>
</dbReference>
<dbReference type="SUPFAM" id="SSF111369">
    <property type="entry name" value="HlyD-like secretion proteins"/>
    <property type="match status" value="1"/>
</dbReference>
<dbReference type="InterPro" id="IPR021647">
    <property type="entry name" value="CusF_Ec"/>
</dbReference>
<dbReference type="InterPro" id="IPR058791">
    <property type="entry name" value="3HB_CusB"/>
</dbReference>
<dbReference type="EMBL" id="JAOCDG010000008">
    <property type="protein sequence ID" value="MDH0687794.1"/>
    <property type="molecule type" value="Genomic_DNA"/>
</dbReference>
<dbReference type="InterPro" id="IPR058792">
    <property type="entry name" value="Beta-barrel_RND_2"/>
</dbReference>
<gene>
    <name evidence="8" type="ORF">N5D09_06825</name>
</gene>
<evidence type="ECO:0000256" key="1">
    <source>
        <dbReference type="ARBA" id="ARBA00009477"/>
    </source>
</evidence>
<accession>A0ABD4XY86</accession>
<dbReference type="InterPro" id="IPR006143">
    <property type="entry name" value="RND_pump_MFP"/>
</dbReference>
<evidence type="ECO:0000259" key="6">
    <source>
        <dbReference type="Pfam" id="PF25954"/>
    </source>
</evidence>
<feature type="domain" description="CusB-like beta-barrel" evidence="6">
    <location>
        <begin position="248"/>
        <end position="325"/>
    </location>
</feature>
<dbReference type="Pfam" id="PF25869">
    <property type="entry name" value="3HB_CusB"/>
    <property type="match status" value="1"/>
</dbReference>
<keyword evidence="2" id="KW-0813">Transport</keyword>
<dbReference type="RefSeq" id="WP_151320662.1">
    <property type="nucleotide sequence ID" value="NZ_JAOCDG010000008.1"/>
</dbReference>
<evidence type="ECO:0000259" key="5">
    <source>
        <dbReference type="Pfam" id="PF25919"/>
    </source>
</evidence>
<dbReference type="Gene3D" id="2.40.30.170">
    <property type="match status" value="1"/>
</dbReference>
<dbReference type="Pfam" id="PF25975">
    <property type="entry name" value="CzcB_C"/>
    <property type="match status" value="1"/>
</dbReference>
<evidence type="ECO:0000259" key="3">
    <source>
        <dbReference type="Pfam" id="PF19335"/>
    </source>
</evidence>
<reference evidence="8" key="1">
    <citation type="submission" date="2022-09" db="EMBL/GenBank/DDBJ databases">
        <title>Intensive care unit water sources are persistently colonized with multi-drug resistant bacteria and are the site of extensive horizontal gene transfer of antibiotic resistance genes.</title>
        <authorList>
            <person name="Diorio-Toth L."/>
        </authorList>
    </citation>
    <scope>NUCLEOTIDE SEQUENCE</scope>
    <source>
        <strain evidence="8">GD03864</strain>
    </source>
</reference>
<feature type="domain" description="CzcB-like C-terminal circularly permuted SH3-like" evidence="7">
    <location>
        <begin position="332"/>
        <end position="391"/>
    </location>
</feature>
<sequence length="498" mass="52645">MSRTVLASITLLGVAIAVGAGGGYWFARQYGDMAAHGSTSEAGSHAQVLYWYDPMVPQHRFDRPGKSPFMDMDLVPRYANQDGDAAAISIDAGVTQNLGVRLATVRRGPLASRIDAVGVLEYNARDVAQVQTRAGGFVERVYRHAPGDLIEKGAPLADLLIPEWAAAQEEYLALRRAGDAALLDAARQRLRLAGMPTSTISRLERSGKIDATISVIAPLAGVLQELEVREGMTLAAGASLARINGLDSVWLEVAVPEAQSAGIQVGQQAAARLPALPGQVIEGEVSAVLPEASAASRTVRVRVQLPNPEGRLRPGLTAQVALAGSETAAVLLVPSEAVIRTGRRALVMLAEAGGRYRPVEVETGRESGSQTAILRGLEEGQQVVTSGQFLLDSEASLRGIVAAPVVDAAAHGHVHGAVQPAPALHEAEGRVLSLDGEQLRIAHGPFNTLGMPGMTMRFSVADVALLQGVQPQARIRFAVRETDLGLLIERLQLLEQQP</sequence>
<feature type="domain" description="CusB-like barrel-sandwich hybrid" evidence="5">
    <location>
        <begin position="127"/>
        <end position="244"/>
    </location>
</feature>